<sequence>MGNNCSDKEQINDKTKLDQLNCLNKLKGMAKPKLNSLINTSQLTQMDIPNAMLQSPTKPFIPKHNEIKSLVRVPSEDSLFFSQFNPSKDTQNEIENNSIYQLKKYPQPHTVLKSSLKCKSKQNQAQSPKFQSPSPYVKQQIVCHSHSPIYSTSKAEIKTKKSSKNSKKVNKQQELKPKRKYSDAPVQKEKNKQIRRKISDIRDDHNFIIGVECFSPTKFRNYTPTSILKRKDSDIETNSPLKKQVRFKQEGINLKLQHI</sequence>
<feature type="compositionally biased region" description="Basic residues" evidence="1">
    <location>
        <begin position="160"/>
        <end position="170"/>
    </location>
</feature>
<feature type="region of interest" description="Disordered" evidence="1">
    <location>
        <begin position="117"/>
        <end position="137"/>
    </location>
</feature>
<feature type="compositionally biased region" description="Polar residues" evidence="1">
    <location>
        <begin position="121"/>
        <end position="134"/>
    </location>
</feature>
<evidence type="ECO:0000313" key="2">
    <source>
        <dbReference type="EMBL" id="CAK74946.1"/>
    </source>
</evidence>
<dbReference type="OrthoDB" id="304922at2759"/>
<feature type="compositionally biased region" description="Basic and acidic residues" evidence="1">
    <location>
        <begin position="171"/>
        <end position="193"/>
    </location>
</feature>
<gene>
    <name evidence="2" type="ORF">GSPATT00001148001</name>
</gene>
<dbReference type="EMBL" id="CT868207">
    <property type="protein sequence ID" value="CAK74946.1"/>
    <property type="molecule type" value="Genomic_DNA"/>
</dbReference>
<evidence type="ECO:0008006" key="4">
    <source>
        <dbReference type="Google" id="ProtNLM"/>
    </source>
</evidence>
<dbReference type="RefSeq" id="XP_001442343.1">
    <property type="nucleotide sequence ID" value="XM_001442306.1"/>
</dbReference>
<evidence type="ECO:0000313" key="3">
    <source>
        <dbReference type="Proteomes" id="UP000000600"/>
    </source>
</evidence>
<evidence type="ECO:0000256" key="1">
    <source>
        <dbReference type="SAM" id="MobiDB-lite"/>
    </source>
</evidence>
<feature type="region of interest" description="Disordered" evidence="1">
    <location>
        <begin position="154"/>
        <end position="193"/>
    </location>
</feature>
<dbReference type="HOGENOM" id="CLU_1079514_0_0_1"/>
<dbReference type="InParanoid" id="A0CVX9"/>
<dbReference type="GeneID" id="5028128"/>
<dbReference type="Proteomes" id="UP000000600">
    <property type="component" value="Unassembled WGS sequence"/>
</dbReference>
<keyword evidence="3" id="KW-1185">Reference proteome</keyword>
<name>A0CVX9_PARTE</name>
<dbReference type="OMA" id="IRDDHNF"/>
<proteinExistence type="predicted"/>
<protein>
    <recommendedName>
        <fullName evidence="4">Shugoshin C-terminal domain-containing protein</fullName>
    </recommendedName>
</protein>
<accession>A0CVX9</accession>
<reference evidence="2 3" key="1">
    <citation type="journal article" date="2006" name="Nature">
        <title>Global trends of whole-genome duplications revealed by the ciliate Paramecium tetraurelia.</title>
        <authorList>
            <consortium name="Genoscope"/>
            <person name="Aury J.-M."/>
            <person name="Jaillon O."/>
            <person name="Duret L."/>
            <person name="Noel B."/>
            <person name="Jubin C."/>
            <person name="Porcel B.M."/>
            <person name="Segurens B."/>
            <person name="Daubin V."/>
            <person name="Anthouard V."/>
            <person name="Aiach N."/>
            <person name="Arnaiz O."/>
            <person name="Billaut A."/>
            <person name="Beisson J."/>
            <person name="Blanc I."/>
            <person name="Bouhouche K."/>
            <person name="Camara F."/>
            <person name="Duharcourt S."/>
            <person name="Guigo R."/>
            <person name="Gogendeau D."/>
            <person name="Katinka M."/>
            <person name="Keller A.-M."/>
            <person name="Kissmehl R."/>
            <person name="Klotz C."/>
            <person name="Koll F."/>
            <person name="Le Moue A."/>
            <person name="Lepere C."/>
            <person name="Malinsky S."/>
            <person name="Nowacki M."/>
            <person name="Nowak J.K."/>
            <person name="Plattner H."/>
            <person name="Poulain J."/>
            <person name="Ruiz F."/>
            <person name="Serrano V."/>
            <person name="Zagulski M."/>
            <person name="Dessen P."/>
            <person name="Betermier M."/>
            <person name="Weissenbach J."/>
            <person name="Scarpelli C."/>
            <person name="Schachter V."/>
            <person name="Sperling L."/>
            <person name="Meyer E."/>
            <person name="Cohen J."/>
            <person name="Wincker P."/>
        </authorList>
    </citation>
    <scope>NUCLEOTIDE SEQUENCE [LARGE SCALE GENOMIC DNA]</scope>
    <source>
        <strain evidence="2 3">Stock d4-2</strain>
    </source>
</reference>
<dbReference type="KEGG" id="ptm:GSPATT00001148001"/>
<organism evidence="2 3">
    <name type="scientific">Paramecium tetraurelia</name>
    <dbReference type="NCBI Taxonomy" id="5888"/>
    <lineage>
        <taxon>Eukaryota</taxon>
        <taxon>Sar</taxon>
        <taxon>Alveolata</taxon>
        <taxon>Ciliophora</taxon>
        <taxon>Intramacronucleata</taxon>
        <taxon>Oligohymenophorea</taxon>
        <taxon>Peniculida</taxon>
        <taxon>Parameciidae</taxon>
        <taxon>Paramecium</taxon>
    </lineage>
</organism>
<dbReference type="AlphaFoldDB" id="A0CVX9"/>